<feature type="signal peptide" evidence="1">
    <location>
        <begin position="1"/>
        <end position="27"/>
    </location>
</feature>
<dbReference type="AlphaFoldDB" id="A0A840G479"/>
<dbReference type="Pfam" id="PF07589">
    <property type="entry name" value="PEP-CTERM"/>
    <property type="match status" value="1"/>
</dbReference>
<name>A0A840G479_RHOTE</name>
<feature type="chain" id="PRO_5032432044" description="Ice-binding protein C-terminal domain-containing protein" evidence="1">
    <location>
        <begin position="28"/>
        <end position="190"/>
    </location>
</feature>
<organism evidence="3 4">
    <name type="scientific">Rhodocyclus tenuis</name>
    <name type="common">Rhodospirillum tenue</name>
    <dbReference type="NCBI Taxonomy" id="1066"/>
    <lineage>
        <taxon>Bacteria</taxon>
        <taxon>Pseudomonadati</taxon>
        <taxon>Pseudomonadota</taxon>
        <taxon>Betaproteobacteria</taxon>
        <taxon>Rhodocyclales</taxon>
        <taxon>Rhodocyclaceae</taxon>
        <taxon>Rhodocyclus</taxon>
    </lineage>
</organism>
<reference evidence="3 4" key="1">
    <citation type="submission" date="2020-08" db="EMBL/GenBank/DDBJ databases">
        <title>Genome sequencing of Purple Non-Sulfur Bacteria from various extreme environments.</title>
        <authorList>
            <person name="Mayer M."/>
        </authorList>
    </citation>
    <scope>NUCLEOTIDE SEQUENCE [LARGE SCALE GENOMIC DNA]</scope>
    <source>
        <strain evidence="3 4">2761</strain>
    </source>
</reference>
<evidence type="ECO:0000313" key="4">
    <source>
        <dbReference type="Proteomes" id="UP000587070"/>
    </source>
</evidence>
<proteinExistence type="predicted"/>
<keyword evidence="4" id="KW-1185">Reference proteome</keyword>
<dbReference type="InterPro" id="IPR013424">
    <property type="entry name" value="Ice-binding_C"/>
</dbReference>
<dbReference type="RefSeq" id="WP_153114889.1">
    <property type="nucleotide sequence ID" value="NZ_JACIGE010000001.1"/>
</dbReference>
<evidence type="ECO:0000256" key="1">
    <source>
        <dbReference type="SAM" id="SignalP"/>
    </source>
</evidence>
<protein>
    <recommendedName>
        <fullName evidence="2">Ice-binding protein C-terminal domain-containing protein</fullName>
    </recommendedName>
</protein>
<keyword evidence="1" id="KW-0732">Signal</keyword>
<sequence>MKLSQLARAVGFAAACAGLASASTANASSVVLTFDSAPLGNFTSLTLGDYRLDYIGYGDLPAIQNVGGSSRLIDSNNGNVYGAGVTLSRIDGGAFSVSGYDAGSIGTFPSSAYYMDVGGIDYRKTAFAPQTRSDLENITALSISLVSRGNNYAVDNIVVSSSANNVPEPASLALLSLGLLGLGLGRRRKS</sequence>
<feature type="domain" description="Ice-binding protein C-terminal" evidence="2">
    <location>
        <begin position="166"/>
        <end position="188"/>
    </location>
</feature>
<accession>A0A840G479</accession>
<dbReference type="NCBIfam" id="TIGR02595">
    <property type="entry name" value="PEP_CTERM"/>
    <property type="match status" value="1"/>
</dbReference>
<gene>
    <name evidence="3" type="ORF">GGD90_000480</name>
</gene>
<comment type="caution">
    <text evidence="3">The sequence shown here is derived from an EMBL/GenBank/DDBJ whole genome shotgun (WGS) entry which is preliminary data.</text>
</comment>
<dbReference type="EMBL" id="JACIGE010000001">
    <property type="protein sequence ID" value="MBB4246131.1"/>
    <property type="molecule type" value="Genomic_DNA"/>
</dbReference>
<evidence type="ECO:0000313" key="3">
    <source>
        <dbReference type="EMBL" id="MBB4246131.1"/>
    </source>
</evidence>
<evidence type="ECO:0000259" key="2">
    <source>
        <dbReference type="Pfam" id="PF07589"/>
    </source>
</evidence>
<dbReference type="Proteomes" id="UP000587070">
    <property type="component" value="Unassembled WGS sequence"/>
</dbReference>